<proteinExistence type="predicted"/>
<gene>
    <name evidence="1" type="ORF">HHI36_010734</name>
</gene>
<name>A0ABD2MJN9_9CUCU</name>
<evidence type="ECO:0000313" key="1">
    <source>
        <dbReference type="EMBL" id="KAL3266570.1"/>
    </source>
</evidence>
<dbReference type="AlphaFoldDB" id="A0ABD2MJN9"/>
<dbReference type="EMBL" id="JABFTP020000001">
    <property type="protein sequence ID" value="KAL3266570.1"/>
    <property type="molecule type" value="Genomic_DNA"/>
</dbReference>
<reference evidence="1 2" key="1">
    <citation type="journal article" date="2021" name="BMC Biol.">
        <title>Horizontally acquired antibacterial genes associated with adaptive radiation of ladybird beetles.</title>
        <authorList>
            <person name="Li H.S."/>
            <person name="Tang X.F."/>
            <person name="Huang Y.H."/>
            <person name="Xu Z.Y."/>
            <person name="Chen M.L."/>
            <person name="Du X.Y."/>
            <person name="Qiu B.Y."/>
            <person name="Chen P.T."/>
            <person name="Zhang W."/>
            <person name="Slipinski A."/>
            <person name="Escalona H.E."/>
            <person name="Waterhouse R.M."/>
            <person name="Zwick A."/>
            <person name="Pang H."/>
        </authorList>
    </citation>
    <scope>NUCLEOTIDE SEQUENCE [LARGE SCALE GENOMIC DNA]</scope>
    <source>
        <tissue evidence="1">Whole body of male adult</tissue>
    </source>
</reference>
<keyword evidence="2" id="KW-1185">Reference proteome</keyword>
<comment type="caution">
    <text evidence="1">The sequence shown here is derived from an EMBL/GenBank/DDBJ whole genome shotgun (WGS) entry which is preliminary data.</text>
</comment>
<evidence type="ECO:0000313" key="2">
    <source>
        <dbReference type="Proteomes" id="UP001516400"/>
    </source>
</evidence>
<feature type="non-terminal residue" evidence="1">
    <location>
        <position position="1"/>
    </location>
</feature>
<accession>A0ABD2MJN9</accession>
<dbReference type="Proteomes" id="UP001516400">
    <property type="component" value="Unassembled WGS sequence"/>
</dbReference>
<protein>
    <submittedName>
        <fullName evidence="1">Uncharacterized protein</fullName>
    </submittedName>
</protein>
<sequence>YTPNTKSTFGRINGEGLLAFYNIVESFSCSFIDENNVGAEDKFRTFRDMLVEACLRAFPKRTYCNKERPYIAHWFSDELRKMRDHLSFLGDVCKRCGSPNLAEFKIFRNK</sequence>
<organism evidence="1 2">
    <name type="scientific">Cryptolaemus montrouzieri</name>
    <dbReference type="NCBI Taxonomy" id="559131"/>
    <lineage>
        <taxon>Eukaryota</taxon>
        <taxon>Metazoa</taxon>
        <taxon>Ecdysozoa</taxon>
        <taxon>Arthropoda</taxon>
        <taxon>Hexapoda</taxon>
        <taxon>Insecta</taxon>
        <taxon>Pterygota</taxon>
        <taxon>Neoptera</taxon>
        <taxon>Endopterygota</taxon>
        <taxon>Coleoptera</taxon>
        <taxon>Polyphaga</taxon>
        <taxon>Cucujiformia</taxon>
        <taxon>Coccinelloidea</taxon>
        <taxon>Coccinellidae</taxon>
        <taxon>Scymninae</taxon>
        <taxon>Scymnini</taxon>
        <taxon>Cryptolaemus</taxon>
    </lineage>
</organism>